<feature type="compositionally biased region" description="Polar residues" evidence="1">
    <location>
        <begin position="65"/>
        <end position="77"/>
    </location>
</feature>
<evidence type="ECO:0000313" key="4">
    <source>
        <dbReference type="Proteomes" id="UP000279236"/>
    </source>
</evidence>
<feature type="chain" id="PRO_5019160763" evidence="2">
    <location>
        <begin position="20"/>
        <end position="286"/>
    </location>
</feature>
<evidence type="ECO:0000313" key="3">
    <source>
        <dbReference type="EMBL" id="RSH79838.1"/>
    </source>
</evidence>
<organism evidence="3 4">
    <name type="scientific">Apiotrichum porosum</name>
    <dbReference type="NCBI Taxonomy" id="105984"/>
    <lineage>
        <taxon>Eukaryota</taxon>
        <taxon>Fungi</taxon>
        <taxon>Dikarya</taxon>
        <taxon>Basidiomycota</taxon>
        <taxon>Agaricomycotina</taxon>
        <taxon>Tremellomycetes</taxon>
        <taxon>Trichosporonales</taxon>
        <taxon>Trichosporonaceae</taxon>
        <taxon>Apiotrichum</taxon>
    </lineage>
</organism>
<dbReference type="AlphaFoldDB" id="A0A427XLY7"/>
<keyword evidence="2" id="KW-0732">Signal</keyword>
<gene>
    <name evidence="3" type="ORF">EHS24_009498</name>
</gene>
<accession>A0A427XLY7</accession>
<comment type="caution">
    <text evidence="3">The sequence shown here is derived from an EMBL/GenBank/DDBJ whole genome shotgun (WGS) entry which is preliminary data.</text>
</comment>
<evidence type="ECO:0000256" key="1">
    <source>
        <dbReference type="SAM" id="MobiDB-lite"/>
    </source>
</evidence>
<sequence>MRALAIVAAVVSVGRLVRAAPPPTVHRGPSQPGTSTLSVEPTDSQAEALVSGAVLAAIQVPLATSDSSSAKPRTTSGKDLGSASPAASTDASAVTGAPAVGGGGTTTTTTVVVVTATEIAPEANAPAPGLANGATIYYPTASSFWVADALSVVRWAPALNVPTNLWLANNDTSLLAYTYTLSTDIYKGVTDLAVSLTLPKPGPGYTLMLVDTGNNTVYATSELFELKKAGSSVQLPAGYTAASATADITDGLTASSLTSVAGRRWGAPSWVPWASWAAGGVLALAL</sequence>
<protein>
    <submittedName>
        <fullName evidence="3">Uncharacterized protein</fullName>
    </submittedName>
</protein>
<evidence type="ECO:0000256" key="2">
    <source>
        <dbReference type="SAM" id="SignalP"/>
    </source>
</evidence>
<name>A0A427XLY7_9TREE</name>
<dbReference type="RefSeq" id="XP_028474947.1">
    <property type="nucleotide sequence ID" value="XM_028624779.1"/>
</dbReference>
<proteinExistence type="predicted"/>
<feature type="compositionally biased region" description="Polar residues" evidence="1">
    <location>
        <begin position="31"/>
        <end position="44"/>
    </location>
</feature>
<dbReference type="OrthoDB" id="5420143at2759"/>
<dbReference type="Proteomes" id="UP000279236">
    <property type="component" value="Unassembled WGS sequence"/>
</dbReference>
<feature type="region of interest" description="Disordered" evidence="1">
    <location>
        <begin position="65"/>
        <end position="101"/>
    </location>
</feature>
<feature type="signal peptide" evidence="2">
    <location>
        <begin position="1"/>
        <end position="19"/>
    </location>
</feature>
<reference evidence="3 4" key="1">
    <citation type="submission" date="2018-11" db="EMBL/GenBank/DDBJ databases">
        <title>Genome sequence of Apiotrichum porosum DSM 27194.</title>
        <authorList>
            <person name="Aliyu H."/>
            <person name="Gorte O."/>
            <person name="Ochsenreither K."/>
        </authorList>
    </citation>
    <scope>NUCLEOTIDE SEQUENCE [LARGE SCALE GENOMIC DNA]</scope>
    <source>
        <strain evidence="3 4">DSM 27194</strain>
    </source>
</reference>
<keyword evidence="4" id="KW-1185">Reference proteome</keyword>
<dbReference type="EMBL" id="RSCE01000009">
    <property type="protein sequence ID" value="RSH79838.1"/>
    <property type="molecule type" value="Genomic_DNA"/>
</dbReference>
<dbReference type="GeneID" id="39594041"/>
<feature type="compositionally biased region" description="Low complexity" evidence="1">
    <location>
        <begin position="82"/>
        <end position="98"/>
    </location>
</feature>
<feature type="region of interest" description="Disordered" evidence="1">
    <location>
        <begin position="20"/>
        <end position="44"/>
    </location>
</feature>